<dbReference type="PROSITE" id="PS50096">
    <property type="entry name" value="IQ"/>
    <property type="match status" value="1"/>
</dbReference>
<dbReference type="KEGG" id="som:SOMG_01985"/>
<name>A0AAE9WCA8_9SCHI</name>
<organism evidence="7 8">
    <name type="scientific">Schizosaccharomyces osmophilus</name>
    <dbReference type="NCBI Taxonomy" id="2545709"/>
    <lineage>
        <taxon>Eukaryota</taxon>
        <taxon>Fungi</taxon>
        <taxon>Dikarya</taxon>
        <taxon>Ascomycota</taxon>
        <taxon>Taphrinomycotina</taxon>
        <taxon>Schizosaccharomycetes</taxon>
        <taxon>Schizosaccharomycetales</taxon>
        <taxon>Schizosaccharomycetaceae</taxon>
        <taxon>Schizosaccharomyces</taxon>
    </lineage>
</organism>
<dbReference type="GO" id="GO:0061630">
    <property type="term" value="F:ubiquitin protein ligase activity"/>
    <property type="evidence" value="ECO:0007669"/>
    <property type="project" value="UniProtKB-EC"/>
</dbReference>
<keyword evidence="7" id="KW-0436">Ligase</keyword>
<feature type="active site" description="Glycyl thioester intermediate" evidence="5">
    <location>
        <position position="1005"/>
    </location>
</feature>
<dbReference type="PANTHER" id="PTHR45700">
    <property type="entry name" value="UBIQUITIN-PROTEIN LIGASE E3C"/>
    <property type="match status" value="1"/>
</dbReference>
<dbReference type="Pfam" id="PF00632">
    <property type="entry name" value="HECT"/>
    <property type="match status" value="1"/>
</dbReference>
<dbReference type="InterPro" id="IPR044611">
    <property type="entry name" value="E3A/B/C-like"/>
</dbReference>
<dbReference type="InterPro" id="IPR000569">
    <property type="entry name" value="HECT_dom"/>
</dbReference>
<dbReference type="Gene3D" id="3.90.1750.10">
    <property type="entry name" value="Hect, E3 ligase catalytic domains"/>
    <property type="match status" value="1"/>
</dbReference>
<dbReference type="CDD" id="cd00078">
    <property type="entry name" value="HECTc"/>
    <property type="match status" value="1"/>
</dbReference>
<accession>A0AAE9WCA8</accession>
<dbReference type="Proteomes" id="UP001212411">
    <property type="component" value="Chromosome 1"/>
</dbReference>
<dbReference type="PANTHER" id="PTHR45700:SF2">
    <property type="entry name" value="UBIQUITIN-PROTEIN LIGASE E3C"/>
    <property type="match status" value="1"/>
</dbReference>
<evidence type="ECO:0000259" key="6">
    <source>
        <dbReference type="PROSITE" id="PS50237"/>
    </source>
</evidence>
<dbReference type="EMBL" id="CP115611">
    <property type="protein sequence ID" value="WBW72831.1"/>
    <property type="molecule type" value="Genomic_DNA"/>
</dbReference>
<dbReference type="RefSeq" id="XP_056037074.1">
    <property type="nucleotide sequence ID" value="XM_056180778.1"/>
</dbReference>
<gene>
    <name evidence="7" type="primary">hul5</name>
    <name evidence="7" type="ORF">SOMG_01985</name>
</gene>
<evidence type="ECO:0000313" key="7">
    <source>
        <dbReference type="EMBL" id="WBW72831.1"/>
    </source>
</evidence>
<evidence type="ECO:0000256" key="4">
    <source>
        <dbReference type="ARBA" id="ARBA00022786"/>
    </source>
</evidence>
<dbReference type="GO" id="GO:0006511">
    <property type="term" value="P:ubiquitin-dependent protein catabolic process"/>
    <property type="evidence" value="ECO:0007669"/>
    <property type="project" value="TreeGrafter"/>
</dbReference>
<evidence type="ECO:0000313" key="8">
    <source>
        <dbReference type="Proteomes" id="UP001212411"/>
    </source>
</evidence>
<feature type="domain" description="HECT" evidence="6">
    <location>
        <begin position="699"/>
        <end position="1037"/>
    </location>
</feature>
<dbReference type="SUPFAM" id="SSF56204">
    <property type="entry name" value="Hect, E3 ligase catalytic domain"/>
    <property type="match status" value="1"/>
</dbReference>
<comment type="catalytic activity">
    <reaction evidence="1">
        <text>S-ubiquitinyl-[E2 ubiquitin-conjugating enzyme]-L-cysteine + [acceptor protein]-L-lysine = [E2 ubiquitin-conjugating enzyme]-L-cysteine + N(6)-ubiquitinyl-[acceptor protein]-L-lysine.</text>
        <dbReference type="EC" id="2.3.2.26"/>
    </reaction>
</comment>
<dbReference type="Gene3D" id="3.30.2160.10">
    <property type="entry name" value="Hect, E3 ligase catalytic domain"/>
    <property type="match status" value="1"/>
</dbReference>
<evidence type="ECO:0000256" key="5">
    <source>
        <dbReference type="PROSITE-ProRule" id="PRU00104"/>
    </source>
</evidence>
<dbReference type="PROSITE" id="PS50237">
    <property type="entry name" value="HECT"/>
    <property type="match status" value="1"/>
</dbReference>
<dbReference type="Gene3D" id="3.30.2410.10">
    <property type="entry name" value="Hect, E3 ligase catalytic domain"/>
    <property type="match status" value="1"/>
</dbReference>
<dbReference type="InterPro" id="IPR035983">
    <property type="entry name" value="Hect_E3_ubiquitin_ligase"/>
</dbReference>
<dbReference type="FunFam" id="3.30.2410.10:FF:000011">
    <property type="entry name" value="Putative Ubiquitin-protein ligase E3C"/>
    <property type="match status" value="1"/>
</dbReference>
<evidence type="ECO:0000256" key="1">
    <source>
        <dbReference type="ARBA" id="ARBA00000885"/>
    </source>
</evidence>
<protein>
    <recommendedName>
        <fullName evidence="2">HECT-type E3 ubiquitin transferase</fullName>
        <ecNumber evidence="2">2.3.2.26</ecNumber>
    </recommendedName>
</protein>
<evidence type="ECO:0000256" key="2">
    <source>
        <dbReference type="ARBA" id="ARBA00012485"/>
    </source>
</evidence>
<evidence type="ECO:0000256" key="3">
    <source>
        <dbReference type="ARBA" id="ARBA00022679"/>
    </source>
</evidence>
<dbReference type="SMART" id="SM00119">
    <property type="entry name" value="HECTc"/>
    <property type="match status" value="1"/>
</dbReference>
<reference evidence="7 8" key="1">
    <citation type="journal article" date="2023" name="G3 (Bethesda)">
        <title>A high-quality reference genome for the fission yeast Schizosaccharomyces osmophilus.</title>
        <authorList>
            <person name="Jia G.S."/>
            <person name="Zhang W.C."/>
            <person name="Liang Y."/>
            <person name="Liu X.H."/>
            <person name="Rhind N."/>
            <person name="Pidoux A."/>
            <person name="Brysch-Herzberg M."/>
            <person name="Du L.L."/>
        </authorList>
    </citation>
    <scope>NUCLEOTIDE SEQUENCE [LARGE SCALE GENOMIC DNA]</scope>
    <source>
        <strain evidence="7 8">CBS 15793</strain>
    </source>
</reference>
<dbReference type="GO" id="GO:0000209">
    <property type="term" value="P:protein polyubiquitination"/>
    <property type="evidence" value="ECO:0007669"/>
    <property type="project" value="InterPro"/>
</dbReference>
<keyword evidence="4 5" id="KW-0833">Ubl conjugation pathway</keyword>
<sequence length="1037" mass="119840">MPLSFEGTFKAKRNVNLGGKRNTNDRGELVRKAAIERKNREERRRTESVSIQLQSLSRGLLCRERLKNEFRSQWYETYLAAGAQKLDMSDWDKLQECIQQFVIFADPQLDFEAFRSIIYDLLSSLHREVTPNDSTSSKHNPNKLDDKVEESELSRLCTVKSKVSVLGFPWVWQRFTTLCLKSFRNILQISKEARLDSDLCLLLETLGYLSVFLEVHEMSDYYDCLMTFYEYFHLQKEFSNFRSSFVFCLFSPLDETKDNYNRVQQFFIFHIFTRRSYESLLGDISSSLVVSKVFPSMSFSKEEDIMSSLLSLDTSKLFCMGGACLHLLHTEVESSFLWFFSSLVLDALYTHSENSVINRFNAPIDLDDDEDEEYSFVQDYYTHIQLVAKQFGNLLTSQILSVQRVFAEALSSNFITKVFSEITSTTILSVSHFFSSILKLFPSNRTSILMYVSLIDHLRVEPNMSFVQYSWDIFTKSPIFSLFSKKVDVKSIMQTDSAYWHQLQFLLDVYSRMLFTMIDEEFHSVQHNPLYNVREELCILLKNFVLGLYWDVNTSKEVNDNSLVDVTQLRVSSTSLLQRLFRINYRKPYVRDNMFLMEEYFNLTEFEAGALQEAQSASNMDVDLSSGMKVDNYNESRPKLNILNNCSFFLPFRFRIHLLQQLITMDKQANGFIQPFGHLKHAVIRRNRIFDDGFDAFYNLGKMFKGSIRITFVDEHGVVEEGIDGGGLTKEFLTSICKTVFDINYGLFSETKAHLLYPNTHGYAQDIERLRCYEFLGMLIGKCIYEGIQIDAAFAAFFVSKWLGHPSYFDDLTSLDNNLYEGLIFLKNYDGDVENDLALNFTVVHEEFGVRNVIELIPNGGNVAVTNDNRLQYIHLISNYYLNARLSKQCRAFTNGFTQIIDPHWLAMFHENEIHVLVGGDPVPIDVNDLKKNTVYAGGYDLNSPTIQMFWEVLRELDEEDKRNFVKFVTSVARPPILGFKALMPAFCIRTNGEDESRLPTASTCVNLLKLPIYTSKQTLKEKLIVSVRSGGGFGFS</sequence>
<keyword evidence="3" id="KW-0808">Transferase</keyword>
<dbReference type="AlphaFoldDB" id="A0AAE9WCA8"/>
<dbReference type="FunFam" id="3.30.2160.10:FF:000002">
    <property type="entry name" value="Putative Ubiquitin-protein ligase E3C"/>
    <property type="match status" value="1"/>
</dbReference>
<dbReference type="GeneID" id="80875467"/>
<dbReference type="EC" id="2.3.2.26" evidence="2"/>
<dbReference type="GO" id="GO:0016874">
    <property type="term" value="F:ligase activity"/>
    <property type="evidence" value="ECO:0007669"/>
    <property type="project" value="UniProtKB-KW"/>
</dbReference>
<keyword evidence="8" id="KW-1185">Reference proteome</keyword>
<proteinExistence type="predicted"/>